<evidence type="ECO:0000256" key="1">
    <source>
        <dbReference type="ARBA" id="ARBA00022723"/>
    </source>
</evidence>
<feature type="compositionally biased region" description="Basic and acidic residues" evidence="5">
    <location>
        <begin position="1"/>
        <end position="13"/>
    </location>
</feature>
<protein>
    <recommendedName>
        <fullName evidence="6">RING-type domain-containing protein</fullName>
    </recommendedName>
</protein>
<evidence type="ECO:0000256" key="4">
    <source>
        <dbReference type="PROSITE-ProRule" id="PRU00175"/>
    </source>
</evidence>
<dbReference type="InterPro" id="IPR001841">
    <property type="entry name" value="Znf_RING"/>
</dbReference>
<gene>
    <name evidence="7" type="ORF">B0H15DRAFT_956466</name>
</gene>
<keyword evidence="2 4" id="KW-0863">Zinc-finger</keyword>
<dbReference type="InterPro" id="IPR018957">
    <property type="entry name" value="Znf_C3HC4_RING-type"/>
</dbReference>
<dbReference type="PANTHER" id="PTHR15315:SF26">
    <property type="entry name" value="E3 UBIQUITIN-PROTEIN LIGASE NRDP1"/>
    <property type="match status" value="1"/>
</dbReference>
<feature type="region of interest" description="Disordered" evidence="5">
    <location>
        <begin position="1"/>
        <end position="32"/>
    </location>
</feature>
<keyword evidence="3" id="KW-0862">Zinc</keyword>
<evidence type="ECO:0000259" key="6">
    <source>
        <dbReference type="PROSITE" id="PS50089"/>
    </source>
</evidence>
<dbReference type="GO" id="GO:0008270">
    <property type="term" value="F:zinc ion binding"/>
    <property type="evidence" value="ECO:0007669"/>
    <property type="project" value="UniProtKB-KW"/>
</dbReference>
<evidence type="ECO:0000256" key="3">
    <source>
        <dbReference type="ARBA" id="ARBA00022833"/>
    </source>
</evidence>
<evidence type="ECO:0000313" key="7">
    <source>
        <dbReference type="EMBL" id="KAJ7075465.1"/>
    </source>
</evidence>
<dbReference type="Pfam" id="PF00097">
    <property type="entry name" value="zf-C3HC4"/>
    <property type="match status" value="1"/>
</dbReference>
<dbReference type="PANTHER" id="PTHR15315">
    <property type="entry name" value="RING FINGER PROTEIN 41, 151"/>
    <property type="match status" value="1"/>
</dbReference>
<dbReference type="PROSITE" id="PS50089">
    <property type="entry name" value="ZF_RING_2"/>
    <property type="match status" value="1"/>
</dbReference>
<dbReference type="SMART" id="SM00184">
    <property type="entry name" value="RING"/>
    <property type="match status" value="1"/>
</dbReference>
<evidence type="ECO:0000313" key="8">
    <source>
        <dbReference type="Proteomes" id="UP001222325"/>
    </source>
</evidence>
<dbReference type="InterPro" id="IPR013083">
    <property type="entry name" value="Znf_RING/FYVE/PHD"/>
</dbReference>
<dbReference type="Proteomes" id="UP001222325">
    <property type="component" value="Unassembled WGS sequence"/>
</dbReference>
<evidence type="ECO:0000256" key="5">
    <source>
        <dbReference type="SAM" id="MobiDB-lite"/>
    </source>
</evidence>
<feature type="domain" description="RING-type" evidence="6">
    <location>
        <begin position="67"/>
        <end position="105"/>
    </location>
</feature>
<name>A0AAD6XJC0_9AGAR</name>
<reference evidence="7" key="1">
    <citation type="submission" date="2023-03" db="EMBL/GenBank/DDBJ databases">
        <title>Massive genome expansion in bonnet fungi (Mycena s.s.) driven by repeated elements and novel gene families across ecological guilds.</title>
        <authorList>
            <consortium name="Lawrence Berkeley National Laboratory"/>
            <person name="Harder C.B."/>
            <person name="Miyauchi S."/>
            <person name="Viragh M."/>
            <person name="Kuo A."/>
            <person name="Thoen E."/>
            <person name="Andreopoulos B."/>
            <person name="Lu D."/>
            <person name="Skrede I."/>
            <person name="Drula E."/>
            <person name="Henrissat B."/>
            <person name="Morin E."/>
            <person name="Kohler A."/>
            <person name="Barry K."/>
            <person name="LaButti K."/>
            <person name="Morin E."/>
            <person name="Salamov A."/>
            <person name="Lipzen A."/>
            <person name="Mereny Z."/>
            <person name="Hegedus B."/>
            <person name="Baldrian P."/>
            <person name="Stursova M."/>
            <person name="Weitz H."/>
            <person name="Taylor A."/>
            <person name="Grigoriev I.V."/>
            <person name="Nagy L.G."/>
            <person name="Martin F."/>
            <person name="Kauserud H."/>
        </authorList>
    </citation>
    <scope>NUCLEOTIDE SEQUENCE</scope>
    <source>
        <strain evidence="7">CBHHK173m</strain>
    </source>
</reference>
<dbReference type="AlphaFoldDB" id="A0AAD6XJC0"/>
<keyword evidence="8" id="KW-1185">Reference proteome</keyword>
<keyword evidence="1" id="KW-0479">Metal-binding</keyword>
<evidence type="ECO:0000256" key="2">
    <source>
        <dbReference type="ARBA" id="ARBA00022771"/>
    </source>
</evidence>
<accession>A0AAD6XJC0</accession>
<comment type="caution">
    <text evidence="7">The sequence shown here is derived from an EMBL/GenBank/DDBJ whole genome shotgun (WGS) entry which is preliminary data.</text>
</comment>
<dbReference type="Gene3D" id="3.30.40.10">
    <property type="entry name" value="Zinc/RING finger domain, C3HC4 (zinc finger)"/>
    <property type="match status" value="1"/>
</dbReference>
<proteinExistence type="predicted"/>
<dbReference type="SUPFAM" id="SSF57850">
    <property type="entry name" value="RING/U-box"/>
    <property type="match status" value="1"/>
</dbReference>
<organism evidence="7 8">
    <name type="scientific">Mycena belliarum</name>
    <dbReference type="NCBI Taxonomy" id="1033014"/>
    <lineage>
        <taxon>Eukaryota</taxon>
        <taxon>Fungi</taxon>
        <taxon>Dikarya</taxon>
        <taxon>Basidiomycota</taxon>
        <taxon>Agaricomycotina</taxon>
        <taxon>Agaricomycetes</taxon>
        <taxon>Agaricomycetidae</taxon>
        <taxon>Agaricales</taxon>
        <taxon>Marasmiineae</taxon>
        <taxon>Mycenaceae</taxon>
        <taxon>Mycena</taxon>
    </lineage>
</organism>
<sequence>MTPDERAAADRAIGRSAARTRVRKTVDRDRRRAGFRTPREIPLLEDDLYEGGIIPGPQQNTDPDLTCTICLNTKAHPVKYVCTHSHCYACIRLWLQRQWTCPLCQQLIKHAPRRDYPQEQAIAALYPAWANST</sequence>
<dbReference type="EMBL" id="JARJCN010000095">
    <property type="protein sequence ID" value="KAJ7075465.1"/>
    <property type="molecule type" value="Genomic_DNA"/>
</dbReference>